<accession>A0AA97P053</accession>
<reference evidence="1" key="1">
    <citation type="journal article" date="2012" name="PLoS Genet.">
        <title>Comparative analysis of the genomes of two field isolates of the rice blast fungus Magnaporthe oryzae.</title>
        <authorList>
            <person name="Xue M."/>
            <person name="Yang J."/>
            <person name="Li Z."/>
            <person name="Hu S."/>
            <person name="Yao N."/>
            <person name="Dean R.A."/>
            <person name="Zhao W."/>
            <person name="Shen M."/>
            <person name="Zhang H."/>
            <person name="Li C."/>
            <person name="Liu L."/>
            <person name="Cao L."/>
            <person name="Xu X."/>
            <person name="Xing Y."/>
            <person name="Hsiang T."/>
            <person name="Zhang Z."/>
            <person name="Xu J.R."/>
            <person name="Peng Y.L."/>
        </authorList>
    </citation>
    <scope>NUCLEOTIDE SEQUENCE</scope>
    <source>
        <strain evidence="1">Y34</strain>
    </source>
</reference>
<dbReference type="AlphaFoldDB" id="A0AA97P053"/>
<proteinExistence type="predicted"/>
<dbReference type="Proteomes" id="UP000011086">
    <property type="component" value="Unassembled WGS sequence"/>
</dbReference>
<sequence length="59" mass="6683">MTAVWRVCDGPTRTAGDRFSHPWSIPRVAYGLFLLDIPGVMSWGQNCWTCFRPGLDIKV</sequence>
<protein>
    <submittedName>
        <fullName evidence="1">Uncharacterized protein</fullName>
    </submittedName>
</protein>
<organism evidence="1">
    <name type="scientific">Pyricularia oryzae (strain Y34)</name>
    <name type="common">Rice blast fungus</name>
    <name type="synonym">Magnaporthe oryzae</name>
    <dbReference type="NCBI Taxonomy" id="1143189"/>
    <lineage>
        <taxon>Eukaryota</taxon>
        <taxon>Fungi</taxon>
        <taxon>Dikarya</taxon>
        <taxon>Ascomycota</taxon>
        <taxon>Pezizomycotina</taxon>
        <taxon>Sordariomycetes</taxon>
        <taxon>Sordariomycetidae</taxon>
        <taxon>Magnaporthales</taxon>
        <taxon>Pyriculariaceae</taxon>
        <taxon>Pyricularia</taxon>
    </lineage>
</organism>
<gene>
    <name evidence="1" type="ORF">OOU_Y34scaffold00493g3</name>
</gene>
<dbReference type="EMBL" id="JH793323">
    <property type="protein sequence ID" value="ELQ39538.1"/>
    <property type="molecule type" value="Genomic_DNA"/>
</dbReference>
<name>A0AA97P053_PYRO3</name>
<evidence type="ECO:0000313" key="1">
    <source>
        <dbReference type="EMBL" id="ELQ39538.1"/>
    </source>
</evidence>